<reference evidence="8 9" key="1">
    <citation type="submission" date="2018-09" db="EMBL/GenBank/DDBJ databases">
        <authorList>
            <person name="Wang Z."/>
        </authorList>
    </citation>
    <scope>NUCLEOTIDE SEQUENCE [LARGE SCALE GENOMIC DNA]</scope>
    <source>
        <strain evidence="8 9">ALS 81</strain>
    </source>
</reference>
<evidence type="ECO:0000259" key="7">
    <source>
        <dbReference type="Pfam" id="PF04545"/>
    </source>
</evidence>
<evidence type="ECO:0000313" key="9">
    <source>
        <dbReference type="Proteomes" id="UP000286482"/>
    </source>
</evidence>
<dbReference type="InterPro" id="IPR039425">
    <property type="entry name" value="RNA_pol_sigma-70-like"/>
</dbReference>
<organism evidence="8 9">
    <name type="scientific">Alginatibacterium sediminis</name>
    <dbReference type="NCBI Taxonomy" id="2164068"/>
    <lineage>
        <taxon>Bacteria</taxon>
        <taxon>Pseudomonadati</taxon>
        <taxon>Pseudomonadota</taxon>
        <taxon>Gammaproteobacteria</taxon>
        <taxon>Alteromonadales</taxon>
        <taxon>Alteromonadaceae</taxon>
        <taxon>Alginatibacterium</taxon>
    </lineage>
</organism>
<evidence type="ECO:0000256" key="4">
    <source>
        <dbReference type="ARBA" id="ARBA00023125"/>
    </source>
</evidence>
<dbReference type="SUPFAM" id="SSF88946">
    <property type="entry name" value="Sigma2 domain of RNA polymerase sigma factors"/>
    <property type="match status" value="1"/>
</dbReference>
<dbReference type="Proteomes" id="UP000286482">
    <property type="component" value="Unassembled WGS sequence"/>
</dbReference>
<keyword evidence="9" id="KW-1185">Reference proteome</keyword>
<dbReference type="PANTHER" id="PTHR43133">
    <property type="entry name" value="RNA POLYMERASE ECF-TYPE SIGMA FACTO"/>
    <property type="match status" value="1"/>
</dbReference>
<comment type="similarity">
    <text evidence="1">Belongs to the sigma-70 factor family. ECF subfamily.</text>
</comment>
<keyword evidence="2" id="KW-0805">Transcription regulation</keyword>
<dbReference type="NCBIfam" id="TIGR02937">
    <property type="entry name" value="sigma70-ECF"/>
    <property type="match status" value="1"/>
</dbReference>
<feature type="domain" description="RNA polymerase sigma-70 region 4" evidence="7">
    <location>
        <begin position="150"/>
        <end position="198"/>
    </location>
</feature>
<dbReference type="Pfam" id="PF04542">
    <property type="entry name" value="Sigma70_r2"/>
    <property type="match status" value="1"/>
</dbReference>
<dbReference type="GO" id="GO:0006352">
    <property type="term" value="P:DNA-templated transcription initiation"/>
    <property type="evidence" value="ECO:0007669"/>
    <property type="project" value="InterPro"/>
</dbReference>
<dbReference type="InterPro" id="IPR007627">
    <property type="entry name" value="RNA_pol_sigma70_r2"/>
</dbReference>
<protein>
    <submittedName>
        <fullName evidence="8">Sigma-70 family RNA polymerase sigma factor</fullName>
    </submittedName>
</protein>
<name>A0A420ECP9_9ALTE</name>
<accession>A0A420ECP9</accession>
<evidence type="ECO:0000313" key="8">
    <source>
        <dbReference type="EMBL" id="RKF18460.1"/>
    </source>
</evidence>
<evidence type="ECO:0000259" key="6">
    <source>
        <dbReference type="Pfam" id="PF04542"/>
    </source>
</evidence>
<evidence type="ECO:0000256" key="3">
    <source>
        <dbReference type="ARBA" id="ARBA00023082"/>
    </source>
</evidence>
<dbReference type="AlphaFoldDB" id="A0A420ECP9"/>
<dbReference type="InterPro" id="IPR036388">
    <property type="entry name" value="WH-like_DNA-bd_sf"/>
</dbReference>
<dbReference type="GO" id="GO:0003677">
    <property type="term" value="F:DNA binding"/>
    <property type="evidence" value="ECO:0007669"/>
    <property type="project" value="UniProtKB-KW"/>
</dbReference>
<dbReference type="InterPro" id="IPR007630">
    <property type="entry name" value="RNA_pol_sigma70_r4"/>
</dbReference>
<sequence length="204" mass="23341">MIALPHTGRVMKATNLNMSSAKQEPLDDWLQAVGSIACQQSYAKLFKAVSGRVYAFLLKQQNDPSMAGEVLQETMLKVWQKAALYDASKGTAITWIYSVARNTRYDYLRRNKHQSQWFSADDIWSQIEPEKDGIDEQFEPIVAEQMSHLIDKLPELQSDVVRRVYLHGQAQQEVADEVGVPLGTVKSRLRLGLRRLREMLDEEM</sequence>
<dbReference type="Gene3D" id="1.10.10.10">
    <property type="entry name" value="Winged helix-like DNA-binding domain superfamily/Winged helix DNA-binding domain"/>
    <property type="match status" value="1"/>
</dbReference>
<gene>
    <name evidence="8" type="ORF">DBZ36_08585</name>
</gene>
<evidence type="ECO:0000256" key="2">
    <source>
        <dbReference type="ARBA" id="ARBA00023015"/>
    </source>
</evidence>
<dbReference type="Gene3D" id="1.10.1740.10">
    <property type="match status" value="1"/>
</dbReference>
<proteinExistence type="inferred from homology"/>
<dbReference type="InterPro" id="IPR014284">
    <property type="entry name" value="RNA_pol_sigma-70_dom"/>
</dbReference>
<dbReference type="Pfam" id="PF04545">
    <property type="entry name" value="Sigma70_r4"/>
    <property type="match status" value="1"/>
</dbReference>
<keyword evidence="3" id="KW-0731">Sigma factor</keyword>
<dbReference type="InterPro" id="IPR013325">
    <property type="entry name" value="RNA_pol_sigma_r2"/>
</dbReference>
<dbReference type="GO" id="GO:0016987">
    <property type="term" value="F:sigma factor activity"/>
    <property type="evidence" value="ECO:0007669"/>
    <property type="project" value="UniProtKB-KW"/>
</dbReference>
<dbReference type="InterPro" id="IPR013324">
    <property type="entry name" value="RNA_pol_sigma_r3/r4-like"/>
</dbReference>
<comment type="caution">
    <text evidence="8">The sequence shown here is derived from an EMBL/GenBank/DDBJ whole genome shotgun (WGS) entry which is preliminary data.</text>
</comment>
<dbReference type="EMBL" id="RAQO01000005">
    <property type="protein sequence ID" value="RKF18460.1"/>
    <property type="molecule type" value="Genomic_DNA"/>
</dbReference>
<evidence type="ECO:0000256" key="5">
    <source>
        <dbReference type="ARBA" id="ARBA00023163"/>
    </source>
</evidence>
<keyword evidence="4" id="KW-0238">DNA-binding</keyword>
<keyword evidence="5" id="KW-0804">Transcription</keyword>
<dbReference type="PANTHER" id="PTHR43133:SF62">
    <property type="entry name" value="RNA POLYMERASE SIGMA FACTOR SIGZ"/>
    <property type="match status" value="1"/>
</dbReference>
<evidence type="ECO:0000256" key="1">
    <source>
        <dbReference type="ARBA" id="ARBA00010641"/>
    </source>
</evidence>
<feature type="domain" description="RNA polymerase sigma-70 region 2" evidence="6">
    <location>
        <begin position="45"/>
        <end position="112"/>
    </location>
</feature>
<dbReference type="SUPFAM" id="SSF88659">
    <property type="entry name" value="Sigma3 and sigma4 domains of RNA polymerase sigma factors"/>
    <property type="match status" value="1"/>
</dbReference>